<feature type="transmembrane region" description="Helical" evidence="10">
    <location>
        <begin position="368"/>
        <end position="384"/>
    </location>
</feature>
<keyword evidence="7 10" id="KW-0812">Transmembrane</keyword>
<keyword evidence="8 10" id="KW-1133">Transmembrane helix</keyword>
<evidence type="ECO:0000256" key="6">
    <source>
        <dbReference type="ARBA" id="ARBA00022597"/>
    </source>
</evidence>
<dbReference type="NCBIfam" id="TIGR00899">
    <property type="entry name" value="2A0120"/>
    <property type="match status" value="1"/>
</dbReference>
<evidence type="ECO:0000256" key="8">
    <source>
        <dbReference type="ARBA" id="ARBA00022989"/>
    </source>
</evidence>
<feature type="transmembrane region" description="Helical" evidence="10">
    <location>
        <begin position="325"/>
        <end position="347"/>
    </location>
</feature>
<evidence type="ECO:0000256" key="7">
    <source>
        <dbReference type="ARBA" id="ARBA00022692"/>
    </source>
</evidence>
<dbReference type="PANTHER" id="PTHR23535:SF2">
    <property type="entry name" value="SUGAR EFFLUX TRANSPORTER A-RELATED"/>
    <property type="match status" value="1"/>
</dbReference>
<comment type="subcellular location">
    <subcellularLocation>
        <location evidence="1">Cell inner membrane</location>
        <topology evidence="1">Multi-pass membrane protein</topology>
    </subcellularLocation>
</comment>
<name>A0A2X4Y4Z8_SERPL</name>
<dbReference type="FunFam" id="1.20.1250.20:FF:000151">
    <property type="entry name" value="Sugar efflux transporter SetB"/>
    <property type="match status" value="1"/>
</dbReference>
<evidence type="ECO:0000313" key="13">
    <source>
        <dbReference type="Proteomes" id="UP000248897"/>
    </source>
</evidence>
<keyword evidence="5" id="KW-0997">Cell inner membrane</keyword>
<gene>
    <name evidence="12" type="primary">setB</name>
    <name evidence="12" type="ORF">NCTC12961_04014</name>
</gene>
<keyword evidence="4" id="KW-1003">Cell membrane</keyword>
<feature type="domain" description="Major facilitator superfamily (MFS) profile" evidence="11">
    <location>
        <begin position="33"/>
        <end position="410"/>
    </location>
</feature>
<feature type="transmembrane region" description="Helical" evidence="10">
    <location>
        <begin position="236"/>
        <end position="258"/>
    </location>
</feature>
<evidence type="ECO:0000256" key="5">
    <source>
        <dbReference type="ARBA" id="ARBA00022519"/>
    </source>
</evidence>
<feature type="transmembrane region" description="Helical" evidence="10">
    <location>
        <begin position="101"/>
        <end position="118"/>
    </location>
</feature>
<accession>A0A2X4Y4Z8</accession>
<reference evidence="12 13" key="1">
    <citation type="submission" date="2018-06" db="EMBL/GenBank/DDBJ databases">
        <authorList>
            <consortium name="Pathogen Informatics"/>
            <person name="Doyle S."/>
        </authorList>
    </citation>
    <scope>NUCLEOTIDE SEQUENCE [LARGE SCALE GENOMIC DNA]</scope>
    <source>
        <strain evidence="12 13">NCTC12961</strain>
    </source>
</reference>
<dbReference type="InterPro" id="IPR020846">
    <property type="entry name" value="MFS_dom"/>
</dbReference>
<dbReference type="InterPro" id="IPR011701">
    <property type="entry name" value="MFS"/>
</dbReference>
<dbReference type="GO" id="GO:0005351">
    <property type="term" value="F:carbohydrate:proton symporter activity"/>
    <property type="evidence" value="ECO:0007669"/>
    <property type="project" value="InterPro"/>
</dbReference>
<dbReference type="EMBL" id="LS483469">
    <property type="protein sequence ID" value="SQI43634.1"/>
    <property type="molecule type" value="Genomic_DNA"/>
</dbReference>
<organism evidence="12 13">
    <name type="scientific">Serratia plymuthica</name>
    <dbReference type="NCBI Taxonomy" id="82996"/>
    <lineage>
        <taxon>Bacteria</taxon>
        <taxon>Pseudomonadati</taxon>
        <taxon>Pseudomonadota</taxon>
        <taxon>Gammaproteobacteria</taxon>
        <taxon>Enterobacterales</taxon>
        <taxon>Yersiniaceae</taxon>
        <taxon>Serratia</taxon>
    </lineage>
</organism>
<evidence type="ECO:0000259" key="11">
    <source>
        <dbReference type="PROSITE" id="PS50850"/>
    </source>
</evidence>
<dbReference type="CDD" id="cd17471">
    <property type="entry name" value="MFS_Set"/>
    <property type="match status" value="1"/>
</dbReference>
<dbReference type="GO" id="GO:1904659">
    <property type="term" value="P:D-glucose transmembrane transport"/>
    <property type="evidence" value="ECO:0007669"/>
    <property type="project" value="TreeGrafter"/>
</dbReference>
<dbReference type="GO" id="GO:0015767">
    <property type="term" value="P:lactose transport"/>
    <property type="evidence" value="ECO:0007669"/>
    <property type="project" value="TreeGrafter"/>
</dbReference>
<feature type="transmembrane region" description="Helical" evidence="10">
    <location>
        <begin position="390"/>
        <end position="407"/>
    </location>
</feature>
<dbReference type="STRING" id="82996.ADP72_19125"/>
<evidence type="ECO:0000256" key="9">
    <source>
        <dbReference type="ARBA" id="ARBA00023136"/>
    </source>
</evidence>
<keyword evidence="9 10" id="KW-0472">Membrane</keyword>
<dbReference type="Gene3D" id="1.20.1250.20">
    <property type="entry name" value="MFS general substrate transporter like domains"/>
    <property type="match status" value="2"/>
</dbReference>
<feature type="transmembrane region" description="Helical" evidence="10">
    <location>
        <begin position="158"/>
        <end position="185"/>
    </location>
</feature>
<protein>
    <submittedName>
        <fullName evidence="12">Sugar efflux transporter B</fullName>
    </submittedName>
</protein>
<feature type="transmembrane region" description="Helical" evidence="10">
    <location>
        <begin position="300"/>
        <end position="319"/>
    </location>
</feature>
<feature type="transmembrane region" description="Helical" evidence="10">
    <location>
        <begin position="32"/>
        <end position="50"/>
    </location>
</feature>
<evidence type="ECO:0000256" key="1">
    <source>
        <dbReference type="ARBA" id="ARBA00004429"/>
    </source>
</evidence>
<evidence type="ECO:0000313" key="12">
    <source>
        <dbReference type="EMBL" id="SQI43634.1"/>
    </source>
</evidence>
<comment type="similarity">
    <text evidence="2">Belongs to the major facilitator superfamily. Set transporter family.</text>
</comment>
<evidence type="ECO:0000256" key="4">
    <source>
        <dbReference type="ARBA" id="ARBA00022475"/>
    </source>
</evidence>
<feature type="transmembrane region" description="Helical" evidence="10">
    <location>
        <begin position="191"/>
        <end position="208"/>
    </location>
</feature>
<evidence type="ECO:0000256" key="2">
    <source>
        <dbReference type="ARBA" id="ARBA00006523"/>
    </source>
</evidence>
<evidence type="ECO:0000256" key="10">
    <source>
        <dbReference type="SAM" id="Phobius"/>
    </source>
</evidence>
<dbReference type="InterPro" id="IPR004750">
    <property type="entry name" value="Sugar_efflux"/>
</dbReference>
<dbReference type="FunFam" id="1.20.1250.20:FF:000125">
    <property type="entry name" value="Sugar efflux transporter SetB"/>
    <property type="match status" value="1"/>
</dbReference>
<keyword evidence="6" id="KW-0762">Sugar transport</keyword>
<dbReference type="AlphaFoldDB" id="A0A2X4Y4Z8"/>
<keyword evidence="3" id="KW-0813">Transport</keyword>
<feature type="transmembrane region" description="Helical" evidence="10">
    <location>
        <begin position="270"/>
        <end position="293"/>
    </location>
</feature>
<dbReference type="PANTHER" id="PTHR23535">
    <property type="entry name" value="SUGAR EFFLUX TRANSPORTER A-RELATED"/>
    <property type="match status" value="1"/>
</dbReference>
<dbReference type="SUPFAM" id="SSF103473">
    <property type="entry name" value="MFS general substrate transporter"/>
    <property type="match status" value="1"/>
</dbReference>
<dbReference type="InterPro" id="IPR036259">
    <property type="entry name" value="MFS_trans_sf"/>
</dbReference>
<sequence length="410" mass="44541">MGVLFTRPPYHSDPLLTSMPTSTAVTRRSPDLTSLAFLVVAFLTGIAGALQTPTLSLFLATEVQVRPSMVGLFFTGSAVIGILVSQFLARRSDQKGDRKSLIFLCCMLGALGCVLFAWNRNYYLLLIVGVMLTSFGSTANPQMFALAREHADRTGREAVMFSSILRAQVSLAWVIGPPIAFALALGFGFKVMYLAAAAAFILCGALVWKMLPSMRKTQVTTRATLEAPRQNRRDTLLLFMACTFMWTANGMYLINMPLYMVHELQLSEKLAGILMGTAAGLEIPTMLIAGMVAKRFGKRMLMRCAVVAGLLFYFGLLFITGTWQLIALQLLNAAFIGVLAGIGMLYFQDLMPGQAGAATTLFTNTTRVGWIIAGSVAGVVAEIWSYHAVFYSALAMVVGAVLCLWKLKDA</sequence>
<dbReference type="Proteomes" id="UP000248897">
    <property type="component" value="Chromosome 1"/>
</dbReference>
<proteinExistence type="inferred from homology"/>
<feature type="transmembrane region" description="Helical" evidence="10">
    <location>
        <begin position="124"/>
        <end position="146"/>
    </location>
</feature>
<dbReference type="PROSITE" id="PS50850">
    <property type="entry name" value="MFS"/>
    <property type="match status" value="1"/>
</dbReference>
<evidence type="ECO:0000256" key="3">
    <source>
        <dbReference type="ARBA" id="ARBA00022448"/>
    </source>
</evidence>
<dbReference type="Pfam" id="PF07690">
    <property type="entry name" value="MFS_1"/>
    <property type="match status" value="1"/>
</dbReference>
<dbReference type="GO" id="GO:0005886">
    <property type="term" value="C:plasma membrane"/>
    <property type="evidence" value="ECO:0007669"/>
    <property type="project" value="UniProtKB-SubCell"/>
</dbReference>
<dbReference type="GO" id="GO:0036448">
    <property type="term" value="P:cellular response to glucose-phosphate stress"/>
    <property type="evidence" value="ECO:0007669"/>
    <property type="project" value="TreeGrafter"/>
</dbReference>
<feature type="transmembrane region" description="Helical" evidence="10">
    <location>
        <begin position="70"/>
        <end position="89"/>
    </location>
</feature>